<dbReference type="GO" id="GO:0046872">
    <property type="term" value="F:metal ion binding"/>
    <property type="evidence" value="ECO:0007669"/>
    <property type="project" value="UniProtKB-KW"/>
</dbReference>
<dbReference type="InterPro" id="IPR027443">
    <property type="entry name" value="IPNS-like_sf"/>
</dbReference>
<evidence type="ECO:0000313" key="5">
    <source>
        <dbReference type="EMBL" id="KAL3536087.1"/>
    </source>
</evidence>
<dbReference type="PANTHER" id="PTHR47991">
    <property type="entry name" value="OXOGLUTARATE/IRON-DEPENDENT DIOXYGENASE"/>
    <property type="match status" value="1"/>
</dbReference>
<keyword evidence="6" id="KW-1185">Reference proteome</keyword>
<dbReference type="SUPFAM" id="SSF51197">
    <property type="entry name" value="Clavaminate synthase-like"/>
    <property type="match status" value="1"/>
</dbReference>
<evidence type="ECO:0000256" key="1">
    <source>
        <dbReference type="ARBA" id="ARBA00022723"/>
    </source>
</evidence>
<keyword evidence="3" id="KW-0560">Oxidoreductase</keyword>
<gene>
    <name evidence="5" type="ORF">ACH5RR_004548</name>
</gene>
<keyword evidence="2 3" id="KW-0408">Iron</keyword>
<dbReference type="EMBL" id="JBJUIK010000002">
    <property type="protein sequence ID" value="KAL3536087.1"/>
    <property type="molecule type" value="Genomic_DNA"/>
</dbReference>
<dbReference type="Proteomes" id="UP001630127">
    <property type="component" value="Unassembled WGS sequence"/>
</dbReference>
<proteinExistence type="inferred from homology"/>
<reference evidence="5 6" key="1">
    <citation type="submission" date="2024-11" db="EMBL/GenBank/DDBJ databases">
        <title>A near-complete genome assembly of Cinchona calisaya.</title>
        <authorList>
            <person name="Lian D.C."/>
            <person name="Zhao X.W."/>
            <person name="Wei L."/>
        </authorList>
    </citation>
    <scope>NUCLEOTIDE SEQUENCE [LARGE SCALE GENOMIC DNA]</scope>
    <source>
        <tissue evidence="5">Nenye</tissue>
    </source>
</reference>
<feature type="domain" description="Fe2OG dioxygenase" evidence="4">
    <location>
        <begin position="178"/>
        <end position="280"/>
    </location>
</feature>
<dbReference type="Gene3D" id="2.60.120.330">
    <property type="entry name" value="B-lactam Antibiotic, Isopenicillin N Synthase, Chain"/>
    <property type="match status" value="1"/>
</dbReference>
<evidence type="ECO:0000259" key="4">
    <source>
        <dbReference type="PROSITE" id="PS51471"/>
    </source>
</evidence>
<comment type="similarity">
    <text evidence="3">Belongs to the iron/ascorbate-dependent oxidoreductase family.</text>
</comment>
<evidence type="ECO:0000256" key="2">
    <source>
        <dbReference type="ARBA" id="ARBA00023004"/>
    </source>
</evidence>
<accession>A0ABD3AXX6</accession>
<sequence>MAVPTAPTTFDRMKEVKEFDKSKIGVKGLSDSGKTSIPSIFVHPPETVSTLLKSSSGTIGIPGSLQCRCTRSSVKDCGEHPGGSSTMGFLPSDQPWDTLISVTYSSNNNLYRSKAATWHDYVMVWMAPERPELDQIPELYRNELLAWDENAAKLTETLAELLSEGLGLHSKKLKESSLFETRIFGGMFYPYCPQPDLTVGLSDHTDPGVKTLLLKNGAPGLQVKYQGEWVDVKPLPGSVIINIGDFLEIVSNGEYRSVQHCVLANLKKQPRVSIVHWVDVGN</sequence>
<dbReference type="GO" id="GO:0016491">
    <property type="term" value="F:oxidoreductase activity"/>
    <property type="evidence" value="ECO:0007669"/>
    <property type="project" value="UniProtKB-KW"/>
</dbReference>
<protein>
    <recommendedName>
        <fullName evidence="4">Fe2OG dioxygenase domain-containing protein</fullName>
    </recommendedName>
</protein>
<name>A0ABD3AXX6_9GENT</name>
<dbReference type="Pfam" id="PF03171">
    <property type="entry name" value="2OG-FeII_Oxy"/>
    <property type="match status" value="1"/>
</dbReference>
<keyword evidence="1 3" id="KW-0479">Metal-binding</keyword>
<dbReference type="InterPro" id="IPR044861">
    <property type="entry name" value="IPNS-like_FE2OG_OXY"/>
</dbReference>
<organism evidence="5 6">
    <name type="scientific">Cinchona calisaya</name>
    <dbReference type="NCBI Taxonomy" id="153742"/>
    <lineage>
        <taxon>Eukaryota</taxon>
        <taxon>Viridiplantae</taxon>
        <taxon>Streptophyta</taxon>
        <taxon>Embryophyta</taxon>
        <taxon>Tracheophyta</taxon>
        <taxon>Spermatophyta</taxon>
        <taxon>Magnoliopsida</taxon>
        <taxon>eudicotyledons</taxon>
        <taxon>Gunneridae</taxon>
        <taxon>Pentapetalae</taxon>
        <taxon>asterids</taxon>
        <taxon>lamiids</taxon>
        <taxon>Gentianales</taxon>
        <taxon>Rubiaceae</taxon>
        <taxon>Cinchonoideae</taxon>
        <taxon>Cinchoneae</taxon>
        <taxon>Cinchona</taxon>
    </lineage>
</organism>
<evidence type="ECO:0000256" key="3">
    <source>
        <dbReference type="RuleBase" id="RU003682"/>
    </source>
</evidence>
<evidence type="ECO:0000313" key="6">
    <source>
        <dbReference type="Proteomes" id="UP001630127"/>
    </source>
</evidence>
<dbReference type="InterPro" id="IPR005123">
    <property type="entry name" value="Oxoglu/Fe-dep_dioxygenase_dom"/>
</dbReference>
<dbReference type="PROSITE" id="PS51471">
    <property type="entry name" value="FE2OG_OXY"/>
    <property type="match status" value="1"/>
</dbReference>
<dbReference type="InterPro" id="IPR050295">
    <property type="entry name" value="Plant_2OG-oxidoreductases"/>
</dbReference>
<dbReference type="AlphaFoldDB" id="A0ABD3AXX6"/>
<comment type="caution">
    <text evidence="5">The sequence shown here is derived from an EMBL/GenBank/DDBJ whole genome shotgun (WGS) entry which is preliminary data.</text>
</comment>